<reference evidence="3" key="2">
    <citation type="submission" date="2020-09" db="EMBL/GenBank/DDBJ databases">
        <authorList>
            <person name="Sun Q."/>
            <person name="Kim S."/>
        </authorList>
    </citation>
    <scope>NUCLEOTIDE SEQUENCE</scope>
    <source>
        <strain evidence="3">KCTC 42731</strain>
    </source>
</reference>
<proteinExistence type="predicted"/>
<dbReference type="Proteomes" id="UP000623842">
    <property type="component" value="Unassembled WGS sequence"/>
</dbReference>
<dbReference type="GO" id="GO:0003723">
    <property type="term" value="F:RNA binding"/>
    <property type="evidence" value="ECO:0007669"/>
    <property type="project" value="UniProtKB-KW"/>
</dbReference>
<dbReference type="Pfam" id="PF13275">
    <property type="entry name" value="S4_2"/>
    <property type="match status" value="1"/>
</dbReference>
<sequence>MIIVELSSQPIELYKLLKIANLVGGGGEAKIVISEGYVAVNEEVVTQKRKKIYDGDVIYFNGEVIQMQCDAPITEPVKKSKPKSSTNTKAAANIPGGRRKISF</sequence>
<keyword evidence="4" id="KW-1185">Reference proteome</keyword>
<dbReference type="PROSITE" id="PS50889">
    <property type="entry name" value="S4"/>
    <property type="match status" value="1"/>
</dbReference>
<dbReference type="EMBL" id="BNCK01000018">
    <property type="protein sequence ID" value="GHG08380.1"/>
    <property type="molecule type" value="Genomic_DNA"/>
</dbReference>
<dbReference type="InterPro" id="IPR036986">
    <property type="entry name" value="S4_RNA-bd_sf"/>
</dbReference>
<dbReference type="Gene3D" id="3.10.290.10">
    <property type="entry name" value="RNA-binding S4 domain"/>
    <property type="match status" value="1"/>
</dbReference>
<gene>
    <name evidence="3" type="ORF">GCM10017161_42680</name>
</gene>
<evidence type="ECO:0000313" key="4">
    <source>
        <dbReference type="Proteomes" id="UP000623842"/>
    </source>
</evidence>
<dbReference type="SUPFAM" id="SSF55174">
    <property type="entry name" value="Alpha-L RNA-binding motif"/>
    <property type="match status" value="1"/>
</dbReference>
<name>A0A919BRN1_9GAMM</name>
<dbReference type="RefSeq" id="WP_189774986.1">
    <property type="nucleotide sequence ID" value="NZ_BNCK01000018.1"/>
</dbReference>
<organism evidence="3 4">
    <name type="scientific">Thalassotalea marina</name>
    <dbReference type="NCBI Taxonomy" id="1673741"/>
    <lineage>
        <taxon>Bacteria</taxon>
        <taxon>Pseudomonadati</taxon>
        <taxon>Pseudomonadota</taxon>
        <taxon>Gammaproteobacteria</taxon>
        <taxon>Alteromonadales</taxon>
        <taxon>Colwelliaceae</taxon>
        <taxon>Thalassotalea</taxon>
    </lineage>
</organism>
<reference evidence="3" key="1">
    <citation type="journal article" date="2014" name="Int. J. Syst. Evol. Microbiol.">
        <title>Complete genome sequence of Corynebacterium casei LMG S-19264T (=DSM 44701T), isolated from a smear-ripened cheese.</title>
        <authorList>
            <consortium name="US DOE Joint Genome Institute (JGI-PGF)"/>
            <person name="Walter F."/>
            <person name="Albersmeier A."/>
            <person name="Kalinowski J."/>
            <person name="Ruckert C."/>
        </authorList>
    </citation>
    <scope>NUCLEOTIDE SEQUENCE</scope>
    <source>
        <strain evidence="3">KCTC 42731</strain>
    </source>
</reference>
<feature type="region of interest" description="Disordered" evidence="2">
    <location>
        <begin position="75"/>
        <end position="103"/>
    </location>
</feature>
<dbReference type="AlphaFoldDB" id="A0A919BRN1"/>
<evidence type="ECO:0000256" key="2">
    <source>
        <dbReference type="SAM" id="MobiDB-lite"/>
    </source>
</evidence>
<protein>
    <recommendedName>
        <fullName evidence="5">RNA-binding S4 domain-containing protein</fullName>
    </recommendedName>
</protein>
<evidence type="ECO:0000256" key="1">
    <source>
        <dbReference type="PROSITE-ProRule" id="PRU00182"/>
    </source>
</evidence>
<keyword evidence="1" id="KW-0694">RNA-binding</keyword>
<evidence type="ECO:0008006" key="5">
    <source>
        <dbReference type="Google" id="ProtNLM"/>
    </source>
</evidence>
<evidence type="ECO:0000313" key="3">
    <source>
        <dbReference type="EMBL" id="GHG08380.1"/>
    </source>
</evidence>
<comment type="caution">
    <text evidence="3">The sequence shown here is derived from an EMBL/GenBank/DDBJ whole genome shotgun (WGS) entry which is preliminary data.</text>
</comment>
<feature type="compositionally biased region" description="Low complexity" evidence="2">
    <location>
        <begin position="83"/>
        <end position="92"/>
    </location>
</feature>
<accession>A0A919BRN1</accession>